<feature type="transmembrane region" description="Helical" evidence="7">
    <location>
        <begin position="146"/>
        <end position="163"/>
    </location>
</feature>
<feature type="transmembrane region" description="Helical" evidence="7">
    <location>
        <begin position="279"/>
        <end position="296"/>
    </location>
</feature>
<keyword evidence="4" id="KW-0769">Symport</keyword>
<feature type="transmembrane region" description="Helical" evidence="7">
    <location>
        <begin position="237"/>
        <end position="259"/>
    </location>
</feature>
<dbReference type="EMBL" id="JAVRJZ010000018">
    <property type="protein sequence ID" value="KAK2708877.1"/>
    <property type="molecule type" value="Genomic_DNA"/>
</dbReference>
<comment type="subcellular location">
    <subcellularLocation>
        <location evidence="1">Membrane</location>
        <topology evidence="1">Multi-pass membrane protein</topology>
    </subcellularLocation>
</comment>
<proteinExistence type="inferred from homology"/>
<dbReference type="PANTHER" id="PTHR10361">
    <property type="entry name" value="SODIUM-BILE ACID COTRANSPORTER"/>
    <property type="match status" value="1"/>
</dbReference>
<evidence type="ECO:0008006" key="10">
    <source>
        <dbReference type="Google" id="ProtNLM"/>
    </source>
</evidence>
<dbReference type="InterPro" id="IPR004710">
    <property type="entry name" value="Bilac:Na_transpt"/>
</dbReference>
<name>A0AA88HQA3_ARTSF</name>
<comment type="caution">
    <text evidence="8">The sequence shown here is derived from an EMBL/GenBank/DDBJ whole genome shotgun (WGS) entry which is preliminary data.</text>
</comment>
<dbReference type="InterPro" id="IPR002657">
    <property type="entry name" value="BilAc:Na_symport/Acr3"/>
</dbReference>
<accession>A0AA88HQA3</accession>
<feature type="transmembrane region" description="Helical" evidence="7">
    <location>
        <begin position="317"/>
        <end position="335"/>
    </location>
</feature>
<keyword evidence="9" id="KW-1185">Reference proteome</keyword>
<keyword evidence="5 7" id="KW-1133">Transmembrane helix</keyword>
<evidence type="ECO:0000313" key="8">
    <source>
        <dbReference type="EMBL" id="KAK2708877.1"/>
    </source>
</evidence>
<evidence type="ECO:0000256" key="6">
    <source>
        <dbReference type="ARBA" id="ARBA00023136"/>
    </source>
</evidence>
<dbReference type="GO" id="GO:0015293">
    <property type="term" value="F:symporter activity"/>
    <property type="evidence" value="ECO:0007669"/>
    <property type="project" value="UniProtKB-KW"/>
</dbReference>
<keyword evidence="4" id="KW-0813">Transport</keyword>
<dbReference type="GO" id="GO:0016020">
    <property type="term" value="C:membrane"/>
    <property type="evidence" value="ECO:0007669"/>
    <property type="project" value="UniProtKB-SubCell"/>
</dbReference>
<dbReference type="PANTHER" id="PTHR10361:SF28">
    <property type="entry name" value="P3 PROTEIN-RELATED"/>
    <property type="match status" value="1"/>
</dbReference>
<dbReference type="Gene3D" id="1.20.1530.20">
    <property type="match status" value="1"/>
</dbReference>
<feature type="transmembrane region" description="Helical" evidence="7">
    <location>
        <begin position="6"/>
        <end position="28"/>
    </location>
</feature>
<evidence type="ECO:0000256" key="4">
    <source>
        <dbReference type="ARBA" id="ARBA00022847"/>
    </source>
</evidence>
<evidence type="ECO:0000256" key="7">
    <source>
        <dbReference type="SAM" id="Phobius"/>
    </source>
</evidence>
<comment type="similarity">
    <text evidence="2">Belongs to the bile acid:sodium symporter (BASS) (TC 2.A.28) family.</text>
</comment>
<evidence type="ECO:0000256" key="3">
    <source>
        <dbReference type="ARBA" id="ARBA00022692"/>
    </source>
</evidence>
<gene>
    <name evidence="8" type="ORF">QYM36_014490</name>
</gene>
<feature type="transmembrane region" description="Helical" evidence="7">
    <location>
        <begin position="183"/>
        <end position="204"/>
    </location>
</feature>
<dbReference type="EMBL" id="JAVRJZ010000018">
    <property type="protein sequence ID" value="KAK2708876.1"/>
    <property type="molecule type" value="Genomic_DNA"/>
</dbReference>
<evidence type="ECO:0000256" key="1">
    <source>
        <dbReference type="ARBA" id="ARBA00004141"/>
    </source>
</evidence>
<evidence type="ECO:0000313" key="9">
    <source>
        <dbReference type="Proteomes" id="UP001187531"/>
    </source>
</evidence>
<dbReference type="Proteomes" id="UP001187531">
    <property type="component" value="Unassembled WGS sequence"/>
</dbReference>
<dbReference type="InterPro" id="IPR038770">
    <property type="entry name" value="Na+/solute_symporter_sf"/>
</dbReference>
<dbReference type="Pfam" id="PF01758">
    <property type="entry name" value="SBF"/>
    <property type="match status" value="1"/>
</dbReference>
<feature type="transmembrane region" description="Helical" evidence="7">
    <location>
        <begin position="341"/>
        <end position="363"/>
    </location>
</feature>
<feature type="transmembrane region" description="Helical" evidence="7">
    <location>
        <begin position="403"/>
        <end position="423"/>
    </location>
</feature>
<dbReference type="AlphaFoldDB" id="A0AA88HQA3"/>
<sequence length="458" mass="50714">MCPLWPFHIVILYVLALLPIFVATVNGINLGTKLKSFNVEFNFTSESRLTEHETTIVCFEVDDIDMNIPAHEFEYDAISLDDRIIEVTSNPPVVINNEKGGYFNLTGKFIGYTEVQILRRRNESQIERSKSLRVGVKRAERPIDKAFTGIIVLLVSIAFINMGCSLDLKVVKETLRRPVGPMIGFVSQFAFMPLCAFVLGLLLFPKNPELQLGLFVTGCSPGGGGSNLWTYILDGNLNLSVTMTCISTFAAFAMIPFWSFTLGRIVFSQSAIQIPYMRIVTMAAGLVVPLAVGIAIRRFLPRVADVLVKMLKPMASLFIVFIIVFGVYTNLYMFQIMGWQVFTAGFSLPFLGYCFGAVAAYLLRRPIEDVIAISVETGLQNTGIAIFLLRFTLPQPDADLNTVVPVASAIMTPLPLTIALIILKLRAWKAKSMETEKKAPSTILVAHDSITPLTYVEA</sequence>
<reference evidence="8" key="1">
    <citation type="submission" date="2023-07" db="EMBL/GenBank/DDBJ databases">
        <title>Chromosome-level genome assembly of Artemia franciscana.</title>
        <authorList>
            <person name="Jo E."/>
        </authorList>
    </citation>
    <scope>NUCLEOTIDE SEQUENCE</scope>
    <source>
        <tissue evidence="8">Whole body</tissue>
    </source>
</reference>
<organism evidence="8 9">
    <name type="scientific">Artemia franciscana</name>
    <name type="common">Brine shrimp</name>
    <name type="synonym">Artemia sanfranciscana</name>
    <dbReference type="NCBI Taxonomy" id="6661"/>
    <lineage>
        <taxon>Eukaryota</taxon>
        <taxon>Metazoa</taxon>
        <taxon>Ecdysozoa</taxon>
        <taxon>Arthropoda</taxon>
        <taxon>Crustacea</taxon>
        <taxon>Branchiopoda</taxon>
        <taxon>Anostraca</taxon>
        <taxon>Artemiidae</taxon>
        <taxon>Artemia</taxon>
    </lineage>
</organism>
<evidence type="ECO:0000256" key="5">
    <source>
        <dbReference type="ARBA" id="ARBA00022989"/>
    </source>
</evidence>
<evidence type="ECO:0000256" key="2">
    <source>
        <dbReference type="ARBA" id="ARBA00006528"/>
    </source>
</evidence>
<keyword evidence="3 7" id="KW-0812">Transmembrane</keyword>
<protein>
    <recommendedName>
        <fullName evidence="10">Ileal sodium/bile acid cotransporter</fullName>
    </recommendedName>
</protein>
<feature type="transmembrane region" description="Helical" evidence="7">
    <location>
        <begin position="370"/>
        <end position="391"/>
    </location>
</feature>
<keyword evidence="6 7" id="KW-0472">Membrane</keyword>